<evidence type="ECO:0000313" key="11">
    <source>
        <dbReference type="EMBL" id="MVN77530.1"/>
    </source>
</evidence>
<keyword evidence="12" id="KW-1185">Reference proteome</keyword>
<evidence type="ECO:0000256" key="7">
    <source>
        <dbReference type="PROSITE-ProRule" id="PRU01360"/>
    </source>
</evidence>
<dbReference type="InterPro" id="IPR039426">
    <property type="entry name" value="TonB-dep_rcpt-like"/>
</dbReference>
<dbReference type="AlphaFoldDB" id="A0A7K1TGK6"/>
<evidence type="ECO:0000256" key="8">
    <source>
        <dbReference type="SAM" id="MobiDB-lite"/>
    </source>
</evidence>
<dbReference type="Gene3D" id="2.170.130.10">
    <property type="entry name" value="TonB-dependent receptor, plug domain"/>
    <property type="match status" value="1"/>
</dbReference>
<evidence type="ECO:0000256" key="5">
    <source>
        <dbReference type="ARBA" id="ARBA00023136"/>
    </source>
</evidence>
<keyword evidence="2 7" id="KW-0813">Transport</keyword>
<dbReference type="SUPFAM" id="SSF56935">
    <property type="entry name" value="Porins"/>
    <property type="match status" value="1"/>
</dbReference>
<dbReference type="EMBL" id="WQKZ01000003">
    <property type="protein sequence ID" value="MVN77530.1"/>
    <property type="molecule type" value="Genomic_DNA"/>
</dbReference>
<dbReference type="PROSITE" id="PS52016">
    <property type="entry name" value="TONB_DEPENDENT_REC_3"/>
    <property type="match status" value="1"/>
</dbReference>
<dbReference type="Pfam" id="PF13715">
    <property type="entry name" value="CarbopepD_reg_2"/>
    <property type="match status" value="1"/>
</dbReference>
<evidence type="ECO:0000256" key="1">
    <source>
        <dbReference type="ARBA" id="ARBA00004571"/>
    </source>
</evidence>
<comment type="caution">
    <text evidence="11">The sequence shown here is derived from an EMBL/GenBank/DDBJ whole genome shotgun (WGS) entry which is preliminary data.</text>
</comment>
<feature type="compositionally biased region" description="Polar residues" evidence="8">
    <location>
        <begin position="920"/>
        <end position="931"/>
    </location>
</feature>
<dbReference type="InterPro" id="IPR012910">
    <property type="entry name" value="Plug_dom"/>
</dbReference>
<sequence length="1038" mass="111210">MNKLLPLPGRSLVQVLACCLPLAVATAAPVAIAPTPSTNAQPVAPVTGRITDAKGEGIPGVTVLVKGTSRGVTTDVNGNFSLDAPEGAILVISSIGYASQEVPVSGRTSINLTLNASDQKLDEVVVLGYVSQDRQNLTSAVSNVDIGGAKKAPAATITEAIQGRTTGVQINNSGNPGQNPSITIRGLGSINGGSAPLYVVDGLWTDNIRDLNPTDIEALTVLKDASSTSIYGSRGANGVIIITTKRGKAGKPTIGVNAYAGVQNTVSRWKLTNAAQWAAIEQQAYTNAGLPFPGSVANPQNYPDTDWQSEILRTGTVQDYNLNLSGGSTGDKYSTNFLISGDAFKQKGALLNTDFTRYTLRLNSGLTYGRLKINESVQLAHAFTTLANGQPFQDAVRLLPTIPVYDPSETPYTAGYGYGSPAANTFGTNPVGSQTIETRTQYNNRIQGSVTAEYSIFDFLTYRLNLGVESLDYTDRDARRFGRISQNAPTDPSFLTENRGDNTFLLAENILNFNKHFGDHGVNVLVGYSEQRGKNTNASATARSFVDNSPGSQNGYVITAGTGTTSVSGTIAEYSKRSYFSQLVYDYRSRYLITGSFRRDYSSRFAPENRAGNFGAGSVGWRISEEEFFKNAVPAISNLKARASYGVNGNDNLGEYAYQGVINQNVNYPFNGVDVNNGQIQTALPSTGIKWESRYTTDFGVDLGLLDNRLTFSADYYTSTTKNALVNPTLPAYLGNSGGNPFTNVGSLRNKGWEFQVAYQQNRGDFTYGASANLSSVKNVVLQLAQEGQVIGSGATQTAVGHPVGAFYLIQYDGVFQSQTEVDSYKNAAGKIIQPYASAGDARYVDVNGDGQINDDDRVYSDTDIPKVQFGFSANAGYKGFDLSFLVQGSAGSQVFNVARSTMDRTDDPSNFRADFQPWTPDNRSTTTPRALQSGGATGNLQAAAASNARGSSRFLENGSYARMKNISLGYTIPKSVFNNLKSISSLRVYVTGQNLFTVTGYSGPDPEFVNGNFFQRGVDYNAFPNLRTFIGGVQVGF</sequence>
<reference evidence="11 12" key="1">
    <citation type="submission" date="2019-12" db="EMBL/GenBank/DDBJ databases">
        <title>Hymenobacter sp. HMF4947 Genome sequencing and assembly.</title>
        <authorList>
            <person name="Kang H."/>
            <person name="Cha I."/>
            <person name="Kim H."/>
            <person name="Joh K."/>
        </authorList>
    </citation>
    <scope>NUCLEOTIDE SEQUENCE [LARGE SCALE GENOMIC DNA]</scope>
    <source>
        <strain evidence="11 12">HMF4947</strain>
    </source>
</reference>
<dbReference type="Gene3D" id="2.40.170.20">
    <property type="entry name" value="TonB-dependent receptor, beta-barrel domain"/>
    <property type="match status" value="1"/>
</dbReference>
<dbReference type="RefSeq" id="WP_157566642.1">
    <property type="nucleotide sequence ID" value="NZ_WQKZ01000003.1"/>
</dbReference>
<name>A0A7K1TGK6_9BACT</name>
<evidence type="ECO:0000256" key="4">
    <source>
        <dbReference type="ARBA" id="ARBA00022692"/>
    </source>
</evidence>
<evidence type="ECO:0000256" key="6">
    <source>
        <dbReference type="ARBA" id="ARBA00023237"/>
    </source>
</evidence>
<keyword evidence="6 7" id="KW-0998">Cell outer membrane</keyword>
<accession>A0A7K1TGK6</accession>
<feature type="chain" id="PRO_5029836459" evidence="9">
    <location>
        <begin position="28"/>
        <end position="1038"/>
    </location>
</feature>
<evidence type="ECO:0000256" key="9">
    <source>
        <dbReference type="SAM" id="SignalP"/>
    </source>
</evidence>
<gene>
    <name evidence="11" type="ORF">GO988_14435</name>
</gene>
<dbReference type="NCBIfam" id="TIGR04056">
    <property type="entry name" value="OMP_RagA_SusC"/>
    <property type="match status" value="1"/>
</dbReference>
<evidence type="ECO:0000259" key="10">
    <source>
        <dbReference type="Pfam" id="PF07715"/>
    </source>
</evidence>
<dbReference type="NCBIfam" id="TIGR04057">
    <property type="entry name" value="SusC_RagA_signa"/>
    <property type="match status" value="1"/>
</dbReference>
<feature type="domain" description="TonB-dependent receptor plug" evidence="10">
    <location>
        <begin position="135"/>
        <end position="239"/>
    </location>
</feature>
<feature type="region of interest" description="Disordered" evidence="8">
    <location>
        <begin position="904"/>
        <end position="936"/>
    </location>
</feature>
<dbReference type="InterPro" id="IPR008969">
    <property type="entry name" value="CarboxyPept-like_regulatory"/>
</dbReference>
<keyword evidence="3 7" id="KW-1134">Transmembrane beta strand</keyword>
<feature type="signal peptide" evidence="9">
    <location>
        <begin position="1"/>
        <end position="27"/>
    </location>
</feature>
<dbReference type="SUPFAM" id="SSF49464">
    <property type="entry name" value="Carboxypeptidase regulatory domain-like"/>
    <property type="match status" value="1"/>
</dbReference>
<evidence type="ECO:0000256" key="2">
    <source>
        <dbReference type="ARBA" id="ARBA00022448"/>
    </source>
</evidence>
<protein>
    <submittedName>
        <fullName evidence="11">SusC/RagA family TonB-linked outer membrane protein</fullName>
    </submittedName>
</protein>
<dbReference type="Pfam" id="PF07715">
    <property type="entry name" value="Plug"/>
    <property type="match status" value="1"/>
</dbReference>
<keyword evidence="5 7" id="KW-0472">Membrane</keyword>
<keyword evidence="9" id="KW-0732">Signal</keyword>
<proteinExistence type="inferred from homology"/>
<dbReference type="Gene3D" id="2.60.40.1120">
    <property type="entry name" value="Carboxypeptidase-like, regulatory domain"/>
    <property type="match status" value="1"/>
</dbReference>
<keyword evidence="4 7" id="KW-0812">Transmembrane</keyword>
<dbReference type="GO" id="GO:0009279">
    <property type="term" value="C:cell outer membrane"/>
    <property type="evidence" value="ECO:0007669"/>
    <property type="project" value="UniProtKB-SubCell"/>
</dbReference>
<comment type="subcellular location">
    <subcellularLocation>
        <location evidence="1 7">Cell outer membrane</location>
        <topology evidence="1 7">Multi-pass membrane protein</topology>
    </subcellularLocation>
</comment>
<dbReference type="InterPro" id="IPR037066">
    <property type="entry name" value="Plug_dom_sf"/>
</dbReference>
<organism evidence="11 12">
    <name type="scientific">Hymenobacter ginkgonis</name>
    <dbReference type="NCBI Taxonomy" id="2682976"/>
    <lineage>
        <taxon>Bacteria</taxon>
        <taxon>Pseudomonadati</taxon>
        <taxon>Bacteroidota</taxon>
        <taxon>Cytophagia</taxon>
        <taxon>Cytophagales</taxon>
        <taxon>Hymenobacteraceae</taxon>
        <taxon>Hymenobacter</taxon>
    </lineage>
</organism>
<evidence type="ECO:0000256" key="3">
    <source>
        <dbReference type="ARBA" id="ARBA00022452"/>
    </source>
</evidence>
<dbReference type="Proteomes" id="UP000441336">
    <property type="component" value="Unassembled WGS sequence"/>
</dbReference>
<dbReference type="InterPro" id="IPR036942">
    <property type="entry name" value="Beta-barrel_TonB_sf"/>
</dbReference>
<dbReference type="InterPro" id="IPR023997">
    <property type="entry name" value="TonB-dep_OMP_SusC/RagA_CS"/>
</dbReference>
<dbReference type="InterPro" id="IPR023996">
    <property type="entry name" value="TonB-dep_OMP_SusC/RagA"/>
</dbReference>
<evidence type="ECO:0000313" key="12">
    <source>
        <dbReference type="Proteomes" id="UP000441336"/>
    </source>
</evidence>
<comment type="similarity">
    <text evidence="7">Belongs to the TonB-dependent receptor family.</text>
</comment>